<gene>
    <name evidence="1" type="ORF">PsorP6_004523</name>
</gene>
<name>A0ACC0VLJ3_9STRA</name>
<accession>A0ACC0VLJ3</accession>
<evidence type="ECO:0000313" key="1">
    <source>
        <dbReference type="EMBL" id="KAI9907342.1"/>
    </source>
</evidence>
<organism evidence="1 2">
    <name type="scientific">Peronosclerospora sorghi</name>
    <dbReference type="NCBI Taxonomy" id="230839"/>
    <lineage>
        <taxon>Eukaryota</taxon>
        <taxon>Sar</taxon>
        <taxon>Stramenopiles</taxon>
        <taxon>Oomycota</taxon>
        <taxon>Peronosporomycetes</taxon>
        <taxon>Peronosporales</taxon>
        <taxon>Peronosporaceae</taxon>
        <taxon>Peronosclerospora</taxon>
    </lineage>
</organism>
<reference evidence="1 2" key="1">
    <citation type="journal article" date="2022" name="bioRxiv">
        <title>The genome of the oomycete Peronosclerospora sorghi, a cosmopolitan pathogen of maize and sorghum, is inflated with dispersed pseudogenes.</title>
        <authorList>
            <person name="Fletcher K."/>
            <person name="Martin F."/>
            <person name="Isakeit T."/>
            <person name="Cavanaugh K."/>
            <person name="Magill C."/>
            <person name="Michelmore R."/>
        </authorList>
    </citation>
    <scope>NUCLEOTIDE SEQUENCE [LARGE SCALE GENOMIC DNA]</scope>
    <source>
        <strain evidence="1">P6</strain>
    </source>
</reference>
<comment type="caution">
    <text evidence="1">The sequence shown here is derived from an EMBL/GenBank/DDBJ whole genome shotgun (WGS) entry which is preliminary data.</text>
</comment>
<keyword evidence="2" id="KW-1185">Reference proteome</keyword>
<protein>
    <submittedName>
        <fullName evidence="1">Uncharacterized protein</fullName>
    </submittedName>
</protein>
<proteinExistence type="predicted"/>
<dbReference type="Proteomes" id="UP001163321">
    <property type="component" value="Chromosome 8"/>
</dbReference>
<dbReference type="EMBL" id="CM047587">
    <property type="protein sequence ID" value="KAI9907342.1"/>
    <property type="molecule type" value="Genomic_DNA"/>
</dbReference>
<evidence type="ECO:0000313" key="2">
    <source>
        <dbReference type="Proteomes" id="UP001163321"/>
    </source>
</evidence>
<sequence>MAQPGSFPNPNNRQQPVKYNSTPVFNNATQFPAMGQQRTSQRGPAHQFYQKHVANPPSAQAIPQNTGFFNQHTAPSFSQDVSAVID</sequence>